<reference evidence="1" key="1">
    <citation type="submission" date="2025-08" db="UniProtKB">
        <authorList>
            <consortium name="Ensembl"/>
        </authorList>
    </citation>
    <scope>IDENTIFICATION</scope>
</reference>
<evidence type="ECO:0000313" key="2">
    <source>
        <dbReference type="Proteomes" id="UP000694416"/>
    </source>
</evidence>
<dbReference type="AlphaFoldDB" id="A0A8C9GL62"/>
<reference evidence="1" key="2">
    <citation type="submission" date="2025-09" db="UniProtKB">
        <authorList>
            <consortium name="Ensembl"/>
        </authorList>
    </citation>
    <scope>IDENTIFICATION</scope>
</reference>
<proteinExistence type="predicted"/>
<dbReference type="Proteomes" id="UP000694416">
    <property type="component" value="Unplaced"/>
</dbReference>
<evidence type="ECO:0000313" key="1">
    <source>
        <dbReference type="Ensembl" id="ENSPTEP00000005835.1"/>
    </source>
</evidence>
<protein>
    <submittedName>
        <fullName evidence="1">Uncharacterized protein</fullName>
    </submittedName>
</protein>
<sequence length="93" mass="10852">VGAGLVAEMNTTLFVDNVERNVTKELLFKLFHQVVMPRRISVCHVLSLMLQIQALPPHLPAVGMKGLWVTEFHQHRYFRDLSLLQKIFRDKQR</sequence>
<keyword evidence="2" id="KW-1185">Reference proteome</keyword>
<organism evidence="1 2">
    <name type="scientific">Piliocolobus tephrosceles</name>
    <name type="common">Ugandan red Colobus</name>
    <dbReference type="NCBI Taxonomy" id="591936"/>
    <lineage>
        <taxon>Eukaryota</taxon>
        <taxon>Metazoa</taxon>
        <taxon>Chordata</taxon>
        <taxon>Craniata</taxon>
        <taxon>Vertebrata</taxon>
        <taxon>Euteleostomi</taxon>
        <taxon>Mammalia</taxon>
        <taxon>Eutheria</taxon>
        <taxon>Euarchontoglires</taxon>
        <taxon>Primates</taxon>
        <taxon>Haplorrhini</taxon>
        <taxon>Catarrhini</taxon>
        <taxon>Cercopithecidae</taxon>
        <taxon>Colobinae</taxon>
        <taxon>Piliocolobus</taxon>
    </lineage>
</organism>
<dbReference type="Ensembl" id="ENSPTET00000008972.1">
    <property type="protein sequence ID" value="ENSPTEP00000005835.1"/>
    <property type="gene ID" value="ENSPTEG00000006736.1"/>
</dbReference>
<accession>A0A8C9GL62</accession>
<name>A0A8C9GL62_9PRIM</name>